<keyword evidence="3" id="KW-1185">Reference proteome</keyword>
<accession>A0A812XXH2</accession>
<organism evidence="2 3">
    <name type="scientific">Symbiodinium necroappetens</name>
    <dbReference type="NCBI Taxonomy" id="1628268"/>
    <lineage>
        <taxon>Eukaryota</taxon>
        <taxon>Sar</taxon>
        <taxon>Alveolata</taxon>
        <taxon>Dinophyceae</taxon>
        <taxon>Suessiales</taxon>
        <taxon>Symbiodiniaceae</taxon>
        <taxon>Symbiodinium</taxon>
    </lineage>
</organism>
<name>A0A812XXH2_9DINO</name>
<gene>
    <name evidence="2" type="ORF">SNEC2469_LOCUS22047</name>
</gene>
<comment type="caution">
    <text evidence="2">The sequence shown here is derived from an EMBL/GenBank/DDBJ whole genome shotgun (WGS) entry which is preliminary data.</text>
</comment>
<protein>
    <recommendedName>
        <fullName evidence="1">Reverse transcriptase Ty1/copia-type domain-containing protein</fullName>
    </recommendedName>
</protein>
<dbReference type="EMBL" id="CAJNJA010039648">
    <property type="protein sequence ID" value="CAE7758564.1"/>
    <property type="molecule type" value="Genomic_DNA"/>
</dbReference>
<dbReference type="InterPro" id="IPR013103">
    <property type="entry name" value="RVT_2"/>
</dbReference>
<evidence type="ECO:0000313" key="3">
    <source>
        <dbReference type="Proteomes" id="UP000601435"/>
    </source>
</evidence>
<sequence length="673" mass="75133">ALSGGDVHTEPSQLLVERVRAVRVRGLPVVVPVDSDEELIPDPVPEPVAMMVPEPRDEATGKDPAEDDSELHDLRVCLVVHELSGYSFGIPFATGEDPMKVARAINAELSFAGVQGQHMVLRMDNESTLQALWNRAGKVSDHAYGKNATATPHGYQDISFWVQRFRQAREAVEMMSAFRPDLPYVYPEDLVIQAADSGDLIERGTGDRDILDDEDMDDYSPDVEDVFPEEIPPDGPPVGENEAPPEFDVDMQPAEDDDPMEVAISWLQDHALYALCSRPDMVRAAKGSEETRNQGLEFTLKFGGSKVKVQVPSGAADEYSGELLDEKKLGEGMKLEMEELDNFGVCQVVSEKEALRLVREAKRRVLSTRWVLHYKDGHKRVRCRLVVRDFKGPTSALSDGIYSPTTTLESVRCLLGMYAHFGGKVISGDISVAFMQARLFSTEVVKLPENCSTTSGERVHCLLKRAMNGLRIGPLAWFRELGETLRKLGFQVTADSTVYRKMIREKGIEAIVLVLAYVDDILVFSTVASVAEKVFADLSKVFKMKRTGTLEPKKPSVISFLGRNIYQKEDGSLFFGLKPGMLKSCAEEYQITKSAKLPKLERLWMNAKATPITHEAYQRYRRVLGKLSWMALTRPDLQFVVGFLARSQSNPDSRKHFSLGCFSSLSLRDSQRM</sequence>
<proteinExistence type="predicted"/>
<feature type="non-terminal residue" evidence="2">
    <location>
        <position position="673"/>
    </location>
</feature>
<dbReference type="OrthoDB" id="1411639at2759"/>
<feature type="domain" description="Reverse transcriptase Ty1/copia-type" evidence="1">
    <location>
        <begin position="357"/>
        <end position="570"/>
    </location>
</feature>
<evidence type="ECO:0000313" key="2">
    <source>
        <dbReference type="EMBL" id="CAE7758564.1"/>
    </source>
</evidence>
<dbReference type="Proteomes" id="UP000601435">
    <property type="component" value="Unassembled WGS sequence"/>
</dbReference>
<reference evidence="2" key="1">
    <citation type="submission" date="2021-02" db="EMBL/GenBank/DDBJ databases">
        <authorList>
            <person name="Dougan E. K."/>
            <person name="Rhodes N."/>
            <person name="Thang M."/>
            <person name="Chan C."/>
        </authorList>
    </citation>
    <scope>NUCLEOTIDE SEQUENCE</scope>
</reference>
<dbReference type="AlphaFoldDB" id="A0A812XXH2"/>
<evidence type="ECO:0000259" key="1">
    <source>
        <dbReference type="Pfam" id="PF07727"/>
    </source>
</evidence>
<feature type="non-terminal residue" evidence="2">
    <location>
        <position position="1"/>
    </location>
</feature>
<dbReference type="Pfam" id="PF07727">
    <property type="entry name" value="RVT_2"/>
    <property type="match status" value="1"/>
</dbReference>